<dbReference type="EMBL" id="FO203503">
    <property type="protein sequence ID" value="CCK81340.1"/>
    <property type="molecule type" value="Genomic_DNA"/>
</dbReference>
<dbReference type="PATRIC" id="fig|651182.5.peg.3760"/>
<dbReference type="KEGG" id="dto:TOL2_C31820"/>
<dbReference type="HOGENOM" id="CLU_086297_0_0_7"/>
<reference evidence="1 2" key="1">
    <citation type="journal article" date="2013" name="Environ. Microbiol.">
        <title>Complete genome, catabolic sub-proteomes and key-metabolites of Desulfobacula toluolica Tol2, a marine, aromatic compound-degrading, sulfate-reducing bacterium.</title>
        <authorList>
            <person name="Wohlbrand L."/>
            <person name="Jacob J.H."/>
            <person name="Kube M."/>
            <person name="Mussmann M."/>
            <person name="Jarling R."/>
            <person name="Beck A."/>
            <person name="Amann R."/>
            <person name="Wilkes H."/>
            <person name="Reinhardt R."/>
            <person name="Rabus R."/>
        </authorList>
    </citation>
    <scope>NUCLEOTIDE SEQUENCE [LARGE SCALE GENOMIC DNA]</scope>
    <source>
        <strain evidence="2">DSM 7467 / Tol2</strain>
    </source>
</reference>
<dbReference type="Proteomes" id="UP000007347">
    <property type="component" value="Chromosome"/>
</dbReference>
<dbReference type="AlphaFoldDB" id="K0NKL8"/>
<organism evidence="1 2">
    <name type="scientific">Desulfobacula toluolica (strain DSM 7467 / Tol2)</name>
    <dbReference type="NCBI Taxonomy" id="651182"/>
    <lineage>
        <taxon>Bacteria</taxon>
        <taxon>Pseudomonadati</taxon>
        <taxon>Thermodesulfobacteriota</taxon>
        <taxon>Desulfobacteria</taxon>
        <taxon>Desulfobacterales</taxon>
        <taxon>Desulfobacteraceae</taxon>
        <taxon>Desulfobacula</taxon>
    </lineage>
</organism>
<gene>
    <name evidence="1" type="ordered locus">TOL2_C31820</name>
</gene>
<name>K0NKL8_DESTT</name>
<sequence length="166" mass="19447">MYVCAHDKRRFVIALKYKGEKEYRYLVATDLTWQNIDITEVYTLRWLVEVFIQDHKENEGWGKLTKQPGEDGSYRSLTLSLLVDHCLLLHPDQMASINNKLPAKTVGSLCEIIKIDSILSFVEEIIYSDNPESYFKKISVFLKEHFVKSNDSTKHMNLRPWGRHEP</sequence>
<evidence type="ECO:0000313" key="1">
    <source>
        <dbReference type="EMBL" id="CCK81340.1"/>
    </source>
</evidence>
<accession>K0NKL8</accession>
<proteinExistence type="predicted"/>
<keyword evidence="2" id="KW-1185">Reference proteome</keyword>
<evidence type="ECO:0000313" key="2">
    <source>
        <dbReference type="Proteomes" id="UP000007347"/>
    </source>
</evidence>
<protein>
    <submittedName>
        <fullName evidence="1">Uncharacterized protein</fullName>
    </submittedName>
</protein>